<gene>
    <name evidence="1" type="ORF">FIV53_00905</name>
</gene>
<name>A0A4Y6I5S5_9MOLU</name>
<dbReference type="AlphaFoldDB" id="A0A4Y6I5S5"/>
<evidence type="ECO:0000313" key="2">
    <source>
        <dbReference type="Proteomes" id="UP000315201"/>
    </source>
</evidence>
<reference evidence="1 2" key="1">
    <citation type="submission" date="2019-06" db="EMBL/GenBank/DDBJ databases">
        <title>Mycoplasma nasistruthionis sp. nov. str Ms03.</title>
        <authorList>
            <person name="Botes A."/>
        </authorList>
    </citation>
    <scope>NUCLEOTIDE SEQUENCE [LARGE SCALE GENOMIC DNA]</scope>
    <source>
        <strain evidence="1 2">Ms03</strain>
    </source>
</reference>
<dbReference type="Proteomes" id="UP000315201">
    <property type="component" value="Chromosome"/>
</dbReference>
<organism evidence="1 2">
    <name type="scientific">Mycoplasma nasistruthionis</name>
    <dbReference type="NCBI Taxonomy" id="353852"/>
    <lineage>
        <taxon>Bacteria</taxon>
        <taxon>Bacillati</taxon>
        <taxon>Mycoplasmatota</taxon>
        <taxon>Mollicutes</taxon>
        <taxon>Mycoplasmataceae</taxon>
        <taxon>Mycoplasma</taxon>
    </lineage>
</organism>
<protein>
    <submittedName>
        <fullName evidence="1">Uncharacterized protein</fullName>
    </submittedName>
</protein>
<sequence length="110" mass="12763">MLIFKDLNKDTISYQVSSFSFVALNDYSWVIKNWANSVLAKEELAIEMKRFILENTELNIEPNKVKPPKIKRNKTILDGIINEIETSTANLFNHPNFEFVSKTINKLTNK</sequence>
<accession>A0A4Y6I5S5</accession>
<dbReference type="EMBL" id="CP041147">
    <property type="protein sequence ID" value="QDF64873.1"/>
    <property type="molecule type" value="Genomic_DNA"/>
</dbReference>
<evidence type="ECO:0000313" key="1">
    <source>
        <dbReference type="EMBL" id="QDF64873.1"/>
    </source>
</evidence>
<keyword evidence="2" id="KW-1185">Reference proteome</keyword>
<dbReference type="RefSeq" id="WP_208664912.1">
    <property type="nucleotide sequence ID" value="NZ_CP041147.1"/>
</dbReference>
<proteinExistence type="predicted"/>